<feature type="region of interest" description="Disordered" evidence="1">
    <location>
        <begin position="1"/>
        <end position="34"/>
    </location>
</feature>
<protein>
    <submittedName>
        <fullName evidence="2">Uncharacterized protein</fullName>
    </submittedName>
</protein>
<dbReference type="AlphaFoldDB" id="A0A4V3BKZ4"/>
<name>A0A4V3BKZ4_9MICO</name>
<sequence length="34" mass="4154">MTDKKPREEAIEKVEEAHEEEKRRAEEAEEKRLE</sequence>
<evidence type="ECO:0000256" key="1">
    <source>
        <dbReference type="SAM" id="MobiDB-lite"/>
    </source>
</evidence>
<dbReference type="Proteomes" id="UP000295764">
    <property type="component" value="Unassembled WGS sequence"/>
</dbReference>
<proteinExistence type="predicted"/>
<reference evidence="2 3" key="1">
    <citation type="submission" date="2019-03" db="EMBL/GenBank/DDBJ databases">
        <title>Genomic analyses of the natural microbiome of Caenorhabditis elegans.</title>
        <authorList>
            <person name="Samuel B."/>
        </authorList>
    </citation>
    <scope>NUCLEOTIDE SEQUENCE [LARGE SCALE GENOMIC DNA]</scope>
    <source>
        <strain evidence="2 3">JUb65</strain>
    </source>
</reference>
<dbReference type="EMBL" id="SNVW01000004">
    <property type="protein sequence ID" value="TDN44652.1"/>
    <property type="molecule type" value="Genomic_DNA"/>
</dbReference>
<comment type="caution">
    <text evidence="2">The sequence shown here is derived from an EMBL/GenBank/DDBJ whole genome shotgun (WGS) entry which is preliminary data.</text>
</comment>
<accession>A0A4V3BKZ4</accession>
<organism evidence="2 3">
    <name type="scientific">Curtobacterium flaccumfaciens</name>
    <dbReference type="NCBI Taxonomy" id="2035"/>
    <lineage>
        <taxon>Bacteria</taxon>
        <taxon>Bacillati</taxon>
        <taxon>Actinomycetota</taxon>
        <taxon>Actinomycetes</taxon>
        <taxon>Micrococcales</taxon>
        <taxon>Microbacteriaceae</taxon>
        <taxon>Curtobacterium</taxon>
    </lineage>
</organism>
<evidence type="ECO:0000313" key="2">
    <source>
        <dbReference type="EMBL" id="TDN44652.1"/>
    </source>
</evidence>
<evidence type="ECO:0000313" key="3">
    <source>
        <dbReference type="Proteomes" id="UP000295764"/>
    </source>
</evidence>
<gene>
    <name evidence="2" type="ORF">EDF64_10454</name>
</gene>